<accession>A0A0W4ZJW6</accession>
<dbReference type="AlphaFoldDB" id="A0A0W4ZJW6"/>
<keyword evidence="2" id="KW-1185">Reference proteome</keyword>
<proteinExistence type="predicted"/>
<comment type="caution">
    <text evidence="1">The sequence shown here is derived from an EMBL/GenBank/DDBJ whole genome shotgun (WGS) entry which is preliminary data.</text>
</comment>
<evidence type="ECO:0000313" key="1">
    <source>
        <dbReference type="EMBL" id="KTW28655.1"/>
    </source>
</evidence>
<name>A0A0W4ZJW6_PNEJ7</name>
<dbReference type="GeneID" id="28941023"/>
<dbReference type="RefSeq" id="XP_018228990.1">
    <property type="nucleotide sequence ID" value="XM_018374768.1"/>
</dbReference>
<sequence length="131" mass="14774">MYAVRSVGWQCIQQRGENAAETGSCCGGAWCWGDCCHGNEHWVARVPRFVVMATVAGLRALVVARVFVDSCIIMYSLCESCFVKDLASMKNPVSAIKQSVFADVLRVKRWFPIYIVHYMVTMKNFMIFSMS</sequence>
<evidence type="ECO:0000313" key="2">
    <source>
        <dbReference type="Proteomes" id="UP000053447"/>
    </source>
</evidence>
<dbReference type="EMBL" id="LFWA01000011">
    <property type="protein sequence ID" value="KTW28655.1"/>
    <property type="molecule type" value="Genomic_DNA"/>
</dbReference>
<gene>
    <name evidence="1" type="ORF">T551_02505</name>
</gene>
<dbReference type="Proteomes" id="UP000053447">
    <property type="component" value="Unassembled WGS sequence"/>
</dbReference>
<organism evidence="1 2">
    <name type="scientific">Pneumocystis jirovecii (strain RU7)</name>
    <name type="common">Human pneumocystis pneumonia agent</name>
    <dbReference type="NCBI Taxonomy" id="1408657"/>
    <lineage>
        <taxon>Eukaryota</taxon>
        <taxon>Fungi</taxon>
        <taxon>Dikarya</taxon>
        <taxon>Ascomycota</taxon>
        <taxon>Taphrinomycotina</taxon>
        <taxon>Pneumocystomycetes</taxon>
        <taxon>Pneumocystaceae</taxon>
        <taxon>Pneumocystis</taxon>
    </lineage>
</organism>
<protein>
    <submittedName>
        <fullName evidence="1">Uncharacterized protein</fullName>
    </submittedName>
</protein>
<dbReference type="VEuPathDB" id="FungiDB:T551_02505"/>
<reference evidence="2" key="1">
    <citation type="journal article" date="2016" name="Nat. Commun.">
        <title>Genome analysis of three Pneumocystis species reveals adaptation mechanisms to life exclusively in mammalian hosts.</title>
        <authorList>
            <person name="Ma L."/>
            <person name="Chen Z."/>
            <person name="Huang D.W."/>
            <person name="Kutty G."/>
            <person name="Ishihara M."/>
            <person name="Wang H."/>
            <person name="Abouelleil A."/>
            <person name="Bishop L."/>
            <person name="Davey E."/>
            <person name="Deng R."/>
            <person name="Deng X."/>
            <person name="Fan L."/>
            <person name="Fantoni G."/>
            <person name="Fitzgerald M."/>
            <person name="Gogineni E."/>
            <person name="Goldberg J.M."/>
            <person name="Handley G."/>
            <person name="Hu X."/>
            <person name="Huber C."/>
            <person name="Jiao X."/>
            <person name="Jones K."/>
            <person name="Levin J.Z."/>
            <person name="Liu Y."/>
            <person name="Macdonald P."/>
            <person name="Melnikov A."/>
            <person name="Raley C."/>
            <person name="Sassi M."/>
            <person name="Sherman B.T."/>
            <person name="Song X."/>
            <person name="Sykes S."/>
            <person name="Tran B."/>
            <person name="Walsh L."/>
            <person name="Xia Y."/>
            <person name="Yang J."/>
            <person name="Young S."/>
            <person name="Zeng Q."/>
            <person name="Zheng X."/>
            <person name="Stephens R."/>
            <person name="Nusbaum C."/>
            <person name="Birren B.W."/>
            <person name="Azadi P."/>
            <person name="Lempicki R.A."/>
            <person name="Cuomo C.A."/>
            <person name="Kovacs J.A."/>
        </authorList>
    </citation>
    <scope>NUCLEOTIDE SEQUENCE [LARGE SCALE GENOMIC DNA]</scope>
    <source>
        <strain evidence="2">RU7</strain>
    </source>
</reference>